<dbReference type="EMBL" id="MTKT01002011">
    <property type="protein sequence ID" value="OWM82195.1"/>
    <property type="molecule type" value="Genomic_DNA"/>
</dbReference>
<dbReference type="Proteomes" id="UP000197138">
    <property type="component" value="Unassembled WGS sequence"/>
</dbReference>
<evidence type="ECO:0000313" key="2">
    <source>
        <dbReference type="Proteomes" id="UP000197138"/>
    </source>
</evidence>
<protein>
    <submittedName>
        <fullName evidence="1">Uncharacterized protein</fullName>
    </submittedName>
</protein>
<organism evidence="1 2">
    <name type="scientific">Punica granatum</name>
    <name type="common">Pomegranate</name>
    <dbReference type="NCBI Taxonomy" id="22663"/>
    <lineage>
        <taxon>Eukaryota</taxon>
        <taxon>Viridiplantae</taxon>
        <taxon>Streptophyta</taxon>
        <taxon>Embryophyta</taxon>
        <taxon>Tracheophyta</taxon>
        <taxon>Spermatophyta</taxon>
        <taxon>Magnoliopsida</taxon>
        <taxon>eudicotyledons</taxon>
        <taxon>Gunneridae</taxon>
        <taxon>Pentapetalae</taxon>
        <taxon>rosids</taxon>
        <taxon>malvids</taxon>
        <taxon>Myrtales</taxon>
        <taxon>Lythraceae</taxon>
        <taxon>Punica</taxon>
    </lineage>
</organism>
<dbReference type="AlphaFoldDB" id="A0A218XAC7"/>
<evidence type="ECO:0000313" key="1">
    <source>
        <dbReference type="EMBL" id="OWM82195.1"/>
    </source>
</evidence>
<gene>
    <name evidence="1" type="ORF">CDL15_Pgr001769</name>
</gene>
<reference evidence="2" key="1">
    <citation type="journal article" date="2017" name="Plant J.">
        <title>The pomegranate (Punica granatum L.) genome and the genomics of punicalagin biosynthesis.</title>
        <authorList>
            <person name="Qin G."/>
            <person name="Xu C."/>
            <person name="Ming R."/>
            <person name="Tang H."/>
            <person name="Guyot R."/>
            <person name="Kramer E.M."/>
            <person name="Hu Y."/>
            <person name="Yi X."/>
            <person name="Qi Y."/>
            <person name="Xu X."/>
            <person name="Gao Z."/>
            <person name="Pan H."/>
            <person name="Jian J."/>
            <person name="Tian Y."/>
            <person name="Yue Z."/>
            <person name="Xu Y."/>
        </authorList>
    </citation>
    <scope>NUCLEOTIDE SEQUENCE [LARGE SCALE GENOMIC DNA]</scope>
    <source>
        <strain evidence="2">cv. Dabenzi</strain>
    </source>
</reference>
<proteinExistence type="predicted"/>
<comment type="caution">
    <text evidence="1">The sequence shown here is derived from an EMBL/GenBank/DDBJ whole genome shotgun (WGS) entry which is preliminary data.</text>
</comment>
<sequence length="118" mass="13158">MSSFVGPITSRSSPISLGSYSLSCYDCGSSEVPLLPDTLRREDYFEVGMLYGCLSIVMMSSVWNYREVTSRGHGGMVMEKDVKQVVEFNVGNKTIARYDDTNDRTTVYVESIVSTWGL</sequence>
<accession>A0A218XAC7</accession>
<name>A0A218XAC7_PUNGR</name>